<name>D7CSE7_TRURR</name>
<reference evidence="3 4" key="2">
    <citation type="journal article" date="2011" name="Stand. Genomic Sci.">
        <title>Complete genome sequence of Truepera radiovictrix type strain (RQ-24).</title>
        <authorList>
            <person name="Ivanova N."/>
            <person name="Rohde C."/>
            <person name="Munk C."/>
            <person name="Nolan M."/>
            <person name="Lucas S."/>
            <person name="Del Rio T.G."/>
            <person name="Tice H."/>
            <person name="Deshpande S."/>
            <person name="Cheng J.F."/>
            <person name="Tapia R."/>
            <person name="Han C."/>
            <person name="Goodwin L."/>
            <person name="Pitluck S."/>
            <person name="Liolios K."/>
            <person name="Mavromatis K."/>
            <person name="Mikhailova N."/>
            <person name="Pati A."/>
            <person name="Chen A."/>
            <person name="Palaniappan K."/>
            <person name="Land M."/>
            <person name="Hauser L."/>
            <person name="Chang Y.J."/>
            <person name="Jeffries C.D."/>
            <person name="Brambilla E."/>
            <person name="Rohde M."/>
            <person name="Goker M."/>
            <person name="Tindall B.J."/>
            <person name="Woyke T."/>
            <person name="Bristow J."/>
            <person name="Eisen J.A."/>
            <person name="Markowitz V."/>
            <person name="Hugenholtz P."/>
            <person name="Kyrpides N.C."/>
            <person name="Klenk H.P."/>
            <person name="Lapidus A."/>
        </authorList>
    </citation>
    <scope>NUCLEOTIDE SEQUENCE [LARGE SCALE GENOMIC DNA]</scope>
    <source>
        <strain evidence="4">DSM 17093 / CIP 108686 / LMG 22925 / RQ-24</strain>
    </source>
</reference>
<keyword evidence="4" id="KW-1185">Reference proteome</keyword>
<dbReference type="InterPro" id="IPR039068">
    <property type="entry name" value="PqqC-like"/>
</dbReference>
<dbReference type="RefSeq" id="WP_013178730.1">
    <property type="nucleotide sequence ID" value="NC_014221.1"/>
</dbReference>
<gene>
    <name evidence="3" type="ordered locus">Trad_2257</name>
</gene>
<dbReference type="SUPFAM" id="SSF48613">
    <property type="entry name" value="Heme oxygenase-like"/>
    <property type="match status" value="1"/>
</dbReference>
<dbReference type="EMBL" id="CP002049">
    <property type="protein sequence ID" value="ADI15367.1"/>
    <property type="molecule type" value="Genomic_DNA"/>
</dbReference>
<evidence type="ECO:0000256" key="1">
    <source>
        <dbReference type="ARBA" id="ARBA00023002"/>
    </source>
</evidence>
<dbReference type="PANTHER" id="PTHR40279">
    <property type="entry name" value="PQQC-LIKE PROTEIN"/>
    <property type="match status" value="1"/>
</dbReference>
<dbReference type="eggNOG" id="COG0819">
    <property type="taxonomic scope" value="Bacteria"/>
</dbReference>
<dbReference type="AlphaFoldDB" id="D7CSE7"/>
<protein>
    <submittedName>
        <fullName evidence="3">Transcriptional activator, TenA family</fullName>
    </submittedName>
</protein>
<dbReference type="Proteomes" id="UP000000379">
    <property type="component" value="Chromosome"/>
</dbReference>
<dbReference type="Pfam" id="PF03070">
    <property type="entry name" value="TENA_THI-4"/>
    <property type="match status" value="1"/>
</dbReference>
<dbReference type="InterPro" id="IPR016084">
    <property type="entry name" value="Haem_Oase-like_multi-hlx"/>
</dbReference>
<dbReference type="InterPro" id="IPR004305">
    <property type="entry name" value="Thiaminase-2/PQQC"/>
</dbReference>
<dbReference type="KEGG" id="tra:Trad_2257"/>
<evidence type="ECO:0000313" key="3">
    <source>
        <dbReference type="EMBL" id="ADI15367.1"/>
    </source>
</evidence>
<sequence length="229" mass="25184">MSARYGIGVGTGFLSGLLTRDLSPLRRGLLEHPFWRGLETGETTRAQLAQFALQDAWLIREVHRLDGLAIAKAPNLEAADALIAKLAFKREAWGALVRFGRALGLSERAFDDPVPLPACAGLTAHFYYHLVRSSFAEAVAAIGASETIFLELCARVERPLLEVYGFTADEVAFFSVHEALEPAERALSGLLAPLVQTDAERERVTRAVELSHGFERLFYDGLLELPPPR</sequence>
<proteinExistence type="predicted"/>
<organism evidence="3 4">
    <name type="scientific">Truepera radiovictrix (strain DSM 17093 / CIP 108686 / LMG 22925 / RQ-24)</name>
    <dbReference type="NCBI Taxonomy" id="649638"/>
    <lineage>
        <taxon>Bacteria</taxon>
        <taxon>Thermotogati</taxon>
        <taxon>Deinococcota</taxon>
        <taxon>Deinococci</taxon>
        <taxon>Trueperales</taxon>
        <taxon>Trueperaceae</taxon>
        <taxon>Truepera</taxon>
    </lineage>
</organism>
<feature type="domain" description="Thiaminase-2/PQQC" evidence="2">
    <location>
        <begin position="22"/>
        <end position="222"/>
    </location>
</feature>
<dbReference type="PANTHER" id="PTHR40279:SF3">
    <property type="entry name" value="4-AMINOBENZOATE SYNTHASE"/>
    <property type="match status" value="1"/>
</dbReference>
<dbReference type="GO" id="GO:0016491">
    <property type="term" value="F:oxidoreductase activity"/>
    <property type="evidence" value="ECO:0007669"/>
    <property type="project" value="UniProtKB-KW"/>
</dbReference>
<dbReference type="HOGENOM" id="CLU_1173532_0_0_0"/>
<evidence type="ECO:0000259" key="2">
    <source>
        <dbReference type="Pfam" id="PF03070"/>
    </source>
</evidence>
<dbReference type="Gene3D" id="1.20.910.10">
    <property type="entry name" value="Heme oxygenase-like"/>
    <property type="match status" value="1"/>
</dbReference>
<evidence type="ECO:0000313" key="4">
    <source>
        <dbReference type="Proteomes" id="UP000000379"/>
    </source>
</evidence>
<reference evidence="4" key="1">
    <citation type="submission" date="2010-05" db="EMBL/GenBank/DDBJ databases">
        <title>The complete genome of Truepera radiovictris DSM 17093.</title>
        <authorList>
            <consortium name="US DOE Joint Genome Institute (JGI-PGF)"/>
            <person name="Lucas S."/>
            <person name="Copeland A."/>
            <person name="Lapidus A."/>
            <person name="Glavina del Rio T."/>
            <person name="Dalin E."/>
            <person name="Tice H."/>
            <person name="Bruce D."/>
            <person name="Goodwin L."/>
            <person name="Pitluck S."/>
            <person name="Kyrpides N."/>
            <person name="Mavromatis K."/>
            <person name="Ovchinnikova G."/>
            <person name="Munk A.C."/>
            <person name="Detter J.C."/>
            <person name="Han C."/>
            <person name="Tapia R."/>
            <person name="Land M."/>
            <person name="Hauser L."/>
            <person name="Markowitz V."/>
            <person name="Cheng J.-F."/>
            <person name="Hugenholtz P."/>
            <person name="Woyke T."/>
            <person name="Wu D."/>
            <person name="Tindall B."/>
            <person name="Pomrenke H.G."/>
            <person name="Brambilla E."/>
            <person name="Klenk H.-P."/>
            <person name="Eisen J.A."/>
        </authorList>
    </citation>
    <scope>NUCLEOTIDE SEQUENCE [LARGE SCALE GENOMIC DNA]</scope>
    <source>
        <strain evidence="4">DSM 17093 / CIP 108686 / LMG 22925 / RQ-24</strain>
    </source>
</reference>
<dbReference type="OrthoDB" id="152409at2"/>
<dbReference type="STRING" id="649638.Trad_2257"/>
<keyword evidence="1" id="KW-0560">Oxidoreductase</keyword>
<accession>D7CSE7</accession>